<dbReference type="PROSITE" id="PS50923">
    <property type="entry name" value="SUSHI"/>
    <property type="match status" value="8"/>
</dbReference>
<sequence length="662" mass="73514">MTASYQPRRASSRRLESPFSWGFLGILLLALELLLPTCSDACDDLLTFQSMKPKGYPEPPYHPGDTVEYECRPGYKHRFPVLSISAVCQPDDTWAPLQEACTNACDDPPRYQSMKIKGNPKPSYNAGDTIEYECRLGYKRIVPFLPMSTVCQPSNTWVPPLQEACTKKACQQLGDLVNGDVVYANGSMEFGSQAHFKCNAGYYLIGPKTLYCELAGNNVEWSDNLPSCEKVLCKPPPKIPNGEFTNSHKATFEYNELVTYSCKPSGGPDEYSLVGERKLICIGHDKWSSNPPECKDACDEIPRYESMKAKGNPQPPVSSGFEVEYECRPGFRLIVPLVRPTTTVCQPDGTWAPPLQEACTRKSCLQPAEPLNGHVEGTFQLGTQANYSCNEGYYLLGSPVIHCELSGNDVVWSDEPPLCEKILCQPPQQIPNGEFSNSDKDTFEYNEMVTYRCKTSNGPDEYSLVGESRLICSGPNKWSSDPPECKVVKCPYPSLPDGTIVSGFGKKYYYKAEVEFECNQGYSLEGSRKIVCEANSTWVPEIPRCVKDILCQPPQQIENGIFSSSHKDTFEYNEMVTYRCNPSNGPDEYSLVGESRLICSGRNKWSSDPPECKGKSCPQLAEPLNGRLEGSFQFGSQANYSCNEGAICKLTANQDGGWQPLS</sequence>
<keyword evidence="4 12" id="KW-0732">Signal</keyword>
<evidence type="ECO:0000256" key="1">
    <source>
        <dbReference type="ARBA" id="ARBA00004167"/>
    </source>
</evidence>
<dbReference type="PANTHER" id="PTHR19325:SF521">
    <property type="entry name" value="MEMBRANE COFACTOR PROTEIN"/>
    <property type="match status" value="1"/>
</dbReference>
<keyword evidence="8" id="KW-0325">Glycoprotein</keyword>
<keyword evidence="7 11" id="KW-1015">Disulfide bond</keyword>
<feature type="domain" description="Sushi" evidence="13">
    <location>
        <begin position="297"/>
        <end position="361"/>
    </location>
</feature>
<evidence type="ECO:0000256" key="7">
    <source>
        <dbReference type="ARBA" id="ARBA00023157"/>
    </source>
</evidence>
<dbReference type="InterPro" id="IPR050350">
    <property type="entry name" value="Compl-Cell_Adhes-Reg"/>
</dbReference>
<evidence type="ECO:0000313" key="15">
    <source>
        <dbReference type="Proteomes" id="UP000052978"/>
    </source>
</evidence>
<feature type="domain" description="Sushi" evidence="13">
    <location>
        <begin position="488"/>
        <end position="547"/>
    </location>
</feature>
<evidence type="ECO:0000256" key="10">
    <source>
        <dbReference type="ARBA" id="ARBA00047055"/>
    </source>
</evidence>
<dbReference type="Gene3D" id="2.10.70.10">
    <property type="entry name" value="Complement Module, domain 1"/>
    <property type="match status" value="10"/>
</dbReference>
<feature type="domain" description="Sushi" evidence="13">
    <location>
        <begin position="103"/>
        <end position="167"/>
    </location>
</feature>
<dbReference type="SUPFAM" id="SSF57535">
    <property type="entry name" value="Complement control module/SCR domain"/>
    <property type="match status" value="9"/>
</dbReference>
<dbReference type="PANTHER" id="PTHR19325">
    <property type="entry name" value="COMPLEMENT COMPONENT-RELATED SUSHI DOMAIN-CONTAINING"/>
    <property type="match status" value="1"/>
</dbReference>
<evidence type="ECO:0000256" key="4">
    <source>
        <dbReference type="ARBA" id="ARBA00022729"/>
    </source>
</evidence>
<dbReference type="Proteomes" id="UP000052978">
    <property type="component" value="Unassembled WGS sequence"/>
</dbReference>
<feature type="domain" description="Sushi" evidence="13">
    <location>
        <begin position="231"/>
        <end position="296"/>
    </location>
</feature>
<feature type="domain" description="Sushi" evidence="13">
    <location>
        <begin position="422"/>
        <end position="487"/>
    </location>
</feature>
<dbReference type="InterPro" id="IPR035976">
    <property type="entry name" value="Sushi/SCR/CCP_sf"/>
</dbReference>
<dbReference type="FunFam" id="2.10.70.10:FF:000014">
    <property type="entry name" value="Membrane cofactor protein"/>
    <property type="match status" value="1"/>
</dbReference>
<dbReference type="SMART" id="SM00032">
    <property type="entry name" value="CCP"/>
    <property type="match status" value="10"/>
</dbReference>
<accession>S7Q7Q4</accession>
<comment type="caution">
    <text evidence="11">Lacks conserved residue(s) required for the propagation of feature annotation.</text>
</comment>
<dbReference type="GO" id="GO:0007338">
    <property type="term" value="P:single fertilization"/>
    <property type="evidence" value="ECO:0007669"/>
    <property type="project" value="UniProtKB-KW"/>
</dbReference>
<dbReference type="InterPro" id="IPR000436">
    <property type="entry name" value="Sushi_SCR_CCP_dom"/>
</dbReference>
<reference evidence="14 15" key="1">
    <citation type="journal article" date="2013" name="Nat. Commun.">
        <title>Genome analysis reveals insights into physiology and longevity of the Brandt's bat Myotis brandtii.</title>
        <authorList>
            <person name="Seim I."/>
            <person name="Fang X."/>
            <person name="Xiong Z."/>
            <person name="Lobanov A.V."/>
            <person name="Huang Z."/>
            <person name="Ma S."/>
            <person name="Feng Y."/>
            <person name="Turanov A.A."/>
            <person name="Zhu Y."/>
            <person name="Lenz T.L."/>
            <person name="Gerashchenko M.V."/>
            <person name="Fan D."/>
            <person name="Hee Yim S."/>
            <person name="Yao X."/>
            <person name="Jordan D."/>
            <person name="Xiong Y."/>
            <person name="Ma Y."/>
            <person name="Lyapunov A.N."/>
            <person name="Chen G."/>
            <person name="Kulakova O.I."/>
            <person name="Sun Y."/>
            <person name="Lee S.G."/>
            <person name="Bronson R.T."/>
            <person name="Moskalev A.A."/>
            <person name="Sunyaev S.R."/>
            <person name="Zhang G."/>
            <person name="Krogh A."/>
            <person name="Wang J."/>
            <person name="Gladyshev V.N."/>
        </authorList>
    </citation>
    <scope>NUCLEOTIDE SEQUENCE [LARGE SCALE GENOMIC DNA]</scope>
</reference>
<feature type="domain" description="Sushi" evidence="13">
    <location>
        <begin position="168"/>
        <end position="230"/>
    </location>
</feature>
<comment type="subcellular location">
    <subcellularLocation>
        <location evidence="1">Membrane</location>
        <topology evidence="1">Single-pass membrane protein</topology>
    </subcellularLocation>
</comment>
<proteinExistence type="predicted"/>
<dbReference type="FunFam" id="2.10.70.10:FF:000042">
    <property type="entry name" value="Membrane cofactor protein"/>
    <property type="match status" value="1"/>
</dbReference>
<evidence type="ECO:0000256" key="9">
    <source>
        <dbReference type="ARBA" id="ARBA00023279"/>
    </source>
</evidence>
<evidence type="ECO:0000256" key="11">
    <source>
        <dbReference type="PROSITE-ProRule" id="PRU00302"/>
    </source>
</evidence>
<feature type="chain" id="PRO_5004544297" description="Membrane cofactor protein" evidence="12">
    <location>
        <begin position="42"/>
        <end position="662"/>
    </location>
</feature>
<dbReference type="GO" id="GO:0016020">
    <property type="term" value="C:membrane"/>
    <property type="evidence" value="ECO:0007669"/>
    <property type="project" value="UniProtKB-SubCell"/>
</dbReference>
<dbReference type="CDD" id="cd00033">
    <property type="entry name" value="CCP"/>
    <property type="match status" value="9"/>
</dbReference>
<evidence type="ECO:0000256" key="6">
    <source>
        <dbReference type="ARBA" id="ARBA00023136"/>
    </source>
</evidence>
<dbReference type="eggNOG" id="ENOG502QPUC">
    <property type="taxonomic scope" value="Eukaryota"/>
</dbReference>
<keyword evidence="5" id="KW-0677">Repeat</keyword>
<keyword evidence="9" id="KW-0278">Fertilization</keyword>
<name>S7Q7Q4_MYOBR</name>
<dbReference type="Pfam" id="PF00084">
    <property type="entry name" value="Sushi"/>
    <property type="match status" value="9"/>
</dbReference>
<keyword evidence="15" id="KW-1185">Reference proteome</keyword>
<evidence type="ECO:0000256" key="5">
    <source>
        <dbReference type="ARBA" id="ARBA00022737"/>
    </source>
</evidence>
<organism evidence="14 15">
    <name type="scientific">Myotis brandtii</name>
    <name type="common">Brandt's bat</name>
    <dbReference type="NCBI Taxonomy" id="109478"/>
    <lineage>
        <taxon>Eukaryota</taxon>
        <taxon>Metazoa</taxon>
        <taxon>Chordata</taxon>
        <taxon>Craniata</taxon>
        <taxon>Vertebrata</taxon>
        <taxon>Euteleostomi</taxon>
        <taxon>Mammalia</taxon>
        <taxon>Eutheria</taxon>
        <taxon>Laurasiatheria</taxon>
        <taxon>Chiroptera</taxon>
        <taxon>Yangochiroptera</taxon>
        <taxon>Vespertilionidae</taxon>
        <taxon>Myotis</taxon>
    </lineage>
</organism>
<gene>
    <name evidence="14" type="ORF">D623_10002597</name>
</gene>
<keyword evidence="3 11" id="KW-0768">Sushi</keyword>
<dbReference type="FunFam" id="2.10.70.10:FF:000055">
    <property type="entry name" value="Complement decay-accelerating factor, GPI-anchored"/>
    <property type="match status" value="2"/>
</dbReference>
<dbReference type="EMBL" id="KE164309">
    <property type="protein sequence ID" value="EPQ16887.1"/>
    <property type="molecule type" value="Genomic_DNA"/>
</dbReference>
<feature type="domain" description="Sushi" evidence="13">
    <location>
        <begin position="549"/>
        <end position="614"/>
    </location>
</feature>
<feature type="signal peptide" evidence="12">
    <location>
        <begin position="1"/>
        <end position="41"/>
    </location>
</feature>
<dbReference type="AlphaFoldDB" id="S7Q7Q4"/>
<feature type="disulfide bond" evidence="11">
    <location>
        <begin position="518"/>
        <end position="545"/>
    </location>
</feature>
<evidence type="ECO:0000256" key="8">
    <source>
        <dbReference type="ARBA" id="ARBA00023180"/>
    </source>
</evidence>
<evidence type="ECO:0000259" key="13">
    <source>
        <dbReference type="PROSITE" id="PS50923"/>
    </source>
</evidence>
<comment type="subunit">
    <text evidence="10">Interacts with C3b. Interacts with C4b. Interacts with moesin/MSN.</text>
</comment>
<evidence type="ECO:0000256" key="3">
    <source>
        <dbReference type="ARBA" id="ARBA00022659"/>
    </source>
</evidence>
<evidence type="ECO:0000313" key="14">
    <source>
        <dbReference type="EMBL" id="EPQ16887.1"/>
    </source>
</evidence>
<keyword evidence="6" id="KW-0472">Membrane</keyword>
<protein>
    <recommendedName>
        <fullName evidence="2">Membrane cofactor protein</fullName>
    </recommendedName>
</protein>
<evidence type="ECO:0000256" key="2">
    <source>
        <dbReference type="ARBA" id="ARBA00017517"/>
    </source>
</evidence>
<evidence type="ECO:0000256" key="12">
    <source>
        <dbReference type="SAM" id="SignalP"/>
    </source>
</evidence>
<feature type="domain" description="Sushi" evidence="13">
    <location>
        <begin position="362"/>
        <end position="421"/>
    </location>
</feature>